<evidence type="ECO:0000256" key="2">
    <source>
        <dbReference type="SAM" id="SignalP"/>
    </source>
</evidence>
<dbReference type="PROSITE" id="PS51257">
    <property type="entry name" value="PROKAR_LIPOPROTEIN"/>
    <property type="match status" value="1"/>
</dbReference>
<name>A0ABN2KW83_9MICC</name>
<dbReference type="Proteomes" id="UP001501204">
    <property type="component" value="Unassembled WGS sequence"/>
</dbReference>
<feature type="compositionally biased region" description="Low complexity" evidence="1">
    <location>
        <begin position="79"/>
        <end position="103"/>
    </location>
</feature>
<keyword evidence="5" id="KW-1185">Reference proteome</keyword>
<accession>A0ABN2KW83</accession>
<keyword evidence="2" id="KW-0732">Signal</keyword>
<dbReference type="InterPro" id="IPR025711">
    <property type="entry name" value="PepSY"/>
</dbReference>
<feature type="region of interest" description="Disordered" evidence="1">
    <location>
        <begin position="138"/>
        <end position="164"/>
    </location>
</feature>
<dbReference type="RefSeq" id="WP_344123457.1">
    <property type="nucleotide sequence ID" value="NZ_BAAAOA010000035.1"/>
</dbReference>
<reference evidence="4 5" key="1">
    <citation type="journal article" date="2019" name="Int. J. Syst. Evol. Microbiol.">
        <title>The Global Catalogue of Microorganisms (GCM) 10K type strain sequencing project: providing services to taxonomists for standard genome sequencing and annotation.</title>
        <authorList>
            <consortium name="The Broad Institute Genomics Platform"/>
            <consortium name="The Broad Institute Genome Sequencing Center for Infectious Disease"/>
            <person name="Wu L."/>
            <person name="Ma J."/>
        </authorList>
    </citation>
    <scope>NUCLEOTIDE SEQUENCE [LARGE SCALE GENOMIC DNA]</scope>
    <source>
        <strain evidence="4 5">JCM 14735</strain>
    </source>
</reference>
<dbReference type="EMBL" id="BAAAOA010000035">
    <property type="protein sequence ID" value="GAA1767802.1"/>
    <property type="molecule type" value="Genomic_DNA"/>
</dbReference>
<evidence type="ECO:0000313" key="5">
    <source>
        <dbReference type="Proteomes" id="UP001501204"/>
    </source>
</evidence>
<evidence type="ECO:0000256" key="1">
    <source>
        <dbReference type="SAM" id="MobiDB-lite"/>
    </source>
</evidence>
<feature type="compositionally biased region" description="Gly residues" evidence="1">
    <location>
        <begin position="24"/>
        <end position="42"/>
    </location>
</feature>
<sequence length="233" mass="23241">MKHADQKTLSLTALTLSALLLAGCGDGGAGGGGGDETTGGAGTSAPAEPTGTDGATASATPTGDESASATPSGTATPDESASPSGTATSTSSPGAGSEAAAVAGAVVAAEEEVAGGQVFEIDRKDDDGGWEVKLAVGDREKEVDVSQDGSEVTPQEGDDQLDQEDRERIAQVQVPVEDAVRTALDEVDGTLDGAQLDTEDGTTVWEIDIDDDEGTSVDVYVNVDNGSVVKVDR</sequence>
<feature type="region of interest" description="Disordered" evidence="1">
    <location>
        <begin position="24"/>
        <end position="103"/>
    </location>
</feature>
<comment type="caution">
    <text evidence="4">The sequence shown here is derived from an EMBL/GenBank/DDBJ whole genome shotgun (WGS) entry which is preliminary data.</text>
</comment>
<proteinExistence type="predicted"/>
<protein>
    <recommendedName>
        <fullName evidence="3">PepSY domain-containing protein</fullName>
    </recommendedName>
</protein>
<dbReference type="Gene3D" id="3.10.450.40">
    <property type="match status" value="1"/>
</dbReference>
<evidence type="ECO:0000259" key="3">
    <source>
        <dbReference type="Pfam" id="PF03413"/>
    </source>
</evidence>
<gene>
    <name evidence="4" type="ORF">GCM10009767_27740</name>
</gene>
<organism evidence="4 5">
    <name type="scientific">Kocuria aegyptia</name>
    <dbReference type="NCBI Taxonomy" id="330943"/>
    <lineage>
        <taxon>Bacteria</taxon>
        <taxon>Bacillati</taxon>
        <taxon>Actinomycetota</taxon>
        <taxon>Actinomycetes</taxon>
        <taxon>Micrococcales</taxon>
        <taxon>Micrococcaceae</taxon>
        <taxon>Kocuria</taxon>
    </lineage>
</organism>
<feature type="signal peptide" evidence="2">
    <location>
        <begin position="1"/>
        <end position="22"/>
    </location>
</feature>
<feature type="domain" description="PepSY" evidence="3">
    <location>
        <begin position="174"/>
        <end position="231"/>
    </location>
</feature>
<dbReference type="Pfam" id="PF03413">
    <property type="entry name" value="PepSY"/>
    <property type="match status" value="1"/>
</dbReference>
<feature type="compositionally biased region" description="Polar residues" evidence="1">
    <location>
        <begin position="53"/>
        <end position="77"/>
    </location>
</feature>
<feature type="chain" id="PRO_5045359392" description="PepSY domain-containing protein" evidence="2">
    <location>
        <begin position="23"/>
        <end position="233"/>
    </location>
</feature>
<evidence type="ECO:0000313" key="4">
    <source>
        <dbReference type="EMBL" id="GAA1767802.1"/>
    </source>
</evidence>